<name>A0AA38SXB8_9ASTR</name>
<evidence type="ECO:0000256" key="1">
    <source>
        <dbReference type="ARBA" id="ARBA00022723"/>
    </source>
</evidence>
<evidence type="ECO:0000313" key="7">
    <source>
        <dbReference type="EMBL" id="KAJ9550408.1"/>
    </source>
</evidence>
<sequence>MKKRCELCKSIAMIYCDSDSASLCWSCDAKVHSANFLVARHSRILLCQTCQSPTPWTACGTRIGPTTASICGRCVVEGASDDDTEERVEGNDSEIDTDGIEIELEDSNDDNLVVPPCSSSSEDLEFSICGGHGGLLKRKRWSVPDLNSEPEEEIDSSSVNMNRNPSIGDETASFHSSESTIGKLKRIRVRNPTPGNGSPSAGGWGGVGGGGGGGGEDRERVVWLNSKREGESE</sequence>
<dbReference type="EMBL" id="JARYMX010000004">
    <property type="protein sequence ID" value="KAJ9550408.1"/>
    <property type="molecule type" value="Genomic_DNA"/>
</dbReference>
<feature type="compositionally biased region" description="Basic and acidic residues" evidence="5">
    <location>
        <begin position="215"/>
        <end position="233"/>
    </location>
</feature>
<keyword evidence="1" id="KW-0479">Metal-binding</keyword>
<evidence type="ECO:0000259" key="6">
    <source>
        <dbReference type="PROSITE" id="PS50119"/>
    </source>
</evidence>
<proteinExistence type="predicted"/>
<dbReference type="PANTHER" id="PTHR31717:SF60">
    <property type="entry name" value="B-BOX TYPE ZINC FINGER FAMILY PROTEIN"/>
    <property type="match status" value="1"/>
</dbReference>
<feature type="compositionally biased region" description="Polar residues" evidence="5">
    <location>
        <begin position="156"/>
        <end position="165"/>
    </location>
</feature>
<dbReference type="Proteomes" id="UP001172457">
    <property type="component" value="Chromosome 4"/>
</dbReference>
<dbReference type="PANTHER" id="PTHR31717">
    <property type="entry name" value="ZINC FINGER PROTEIN CONSTANS-LIKE 10"/>
    <property type="match status" value="1"/>
</dbReference>
<keyword evidence="2 4" id="KW-0863">Zinc-finger</keyword>
<protein>
    <recommendedName>
        <fullName evidence="6">B box-type domain-containing protein</fullName>
    </recommendedName>
</protein>
<feature type="region of interest" description="Disordered" evidence="5">
    <location>
        <begin position="147"/>
        <end position="233"/>
    </location>
</feature>
<dbReference type="InterPro" id="IPR000315">
    <property type="entry name" value="Znf_B-box"/>
</dbReference>
<accession>A0AA38SXB8</accession>
<evidence type="ECO:0000256" key="4">
    <source>
        <dbReference type="PROSITE-ProRule" id="PRU00024"/>
    </source>
</evidence>
<evidence type="ECO:0000256" key="2">
    <source>
        <dbReference type="ARBA" id="ARBA00022771"/>
    </source>
</evidence>
<comment type="caution">
    <text evidence="7">The sequence shown here is derived from an EMBL/GenBank/DDBJ whole genome shotgun (WGS) entry which is preliminary data.</text>
</comment>
<dbReference type="SMART" id="SM00336">
    <property type="entry name" value="BBOX"/>
    <property type="match status" value="1"/>
</dbReference>
<keyword evidence="3" id="KW-0862">Zinc</keyword>
<reference evidence="7" key="1">
    <citation type="submission" date="2023-03" db="EMBL/GenBank/DDBJ databases">
        <title>Chromosome-scale reference genome and RAD-based genetic map of yellow starthistle (Centaurea solstitialis) reveal putative structural variation and QTLs associated with invader traits.</title>
        <authorList>
            <person name="Reatini B."/>
            <person name="Cang F.A."/>
            <person name="Jiang Q."/>
            <person name="Mckibben M.T.W."/>
            <person name="Barker M.S."/>
            <person name="Rieseberg L.H."/>
            <person name="Dlugosch K.M."/>
        </authorList>
    </citation>
    <scope>NUCLEOTIDE SEQUENCE</scope>
    <source>
        <strain evidence="7">CAN-66</strain>
        <tissue evidence="7">Leaf</tissue>
    </source>
</reference>
<gene>
    <name evidence="7" type="ORF">OSB04_014453</name>
</gene>
<evidence type="ECO:0000256" key="5">
    <source>
        <dbReference type="SAM" id="MobiDB-lite"/>
    </source>
</evidence>
<evidence type="ECO:0000313" key="8">
    <source>
        <dbReference type="Proteomes" id="UP001172457"/>
    </source>
</evidence>
<dbReference type="GO" id="GO:0008270">
    <property type="term" value="F:zinc ion binding"/>
    <property type="evidence" value="ECO:0007669"/>
    <property type="project" value="UniProtKB-KW"/>
</dbReference>
<dbReference type="InterPro" id="IPR049808">
    <property type="entry name" value="CONSTANS-like_Bbox1"/>
</dbReference>
<evidence type="ECO:0000256" key="3">
    <source>
        <dbReference type="ARBA" id="ARBA00022833"/>
    </source>
</evidence>
<dbReference type="CDD" id="cd19821">
    <property type="entry name" value="Bbox1_BBX-like"/>
    <property type="match status" value="1"/>
</dbReference>
<feature type="compositionally biased region" description="Gly residues" evidence="5">
    <location>
        <begin position="200"/>
        <end position="214"/>
    </location>
</feature>
<dbReference type="AlphaFoldDB" id="A0AA38SXB8"/>
<dbReference type="PROSITE" id="PS50119">
    <property type="entry name" value="ZF_BBOX"/>
    <property type="match status" value="1"/>
</dbReference>
<keyword evidence="8" id="KW-1185">Reference proteome</keyword>
<dbReference type="Pfam" id="PF00643">
    <property type="entry name" value="zf-B_box"/>
    <property type="match status" value="1"/>
</dbReference>
<organism evidence="7 8">
    <name type="scientific">Centaurea solstitialis</name>
    <name type="common">yellow star-thistle</name>
    <dbReference type="NCBI Taxonomy" id="347529"/>
    <lineage>
        <taxon>Eukaryota</taxon>
        <taxon>Viridiplantae</taxon>
        <taxon>Streptophyta</taxon>
        <taxon>Embryophyta</taxon>
        <taxon>Tracheophyta</taxon>
        <taxon>Spermatophyta</taxon>
        <taxon>Magnoliopsida</taxon>
        <taxon>eudicotyledons</taxon>
        <taxon>Gunneridae</taxon>
        <taxon>Pentapetalae</taxon>
        <taxon>asterids</taxon>
        <taxon>campanulids</taxon>
        <taxon>Asterales</taxon>
        <taxon>Asteraceae</taxon>
        <taxon>Carduoideae</taxon>
        <taxon>Cardueae</taxon>
        <taxon>Centaureinae</taxon>
        <taxon>Centaurea</taxon>
    </lineage>
</organism>
<feature type="domain" description="B box-type" evidence="6">
    <location>
        <begin position="1"/>
        <end position="46"/>
    </location>
</feature>